<keyword evidence="1" id="KW-0732">Signal</keyword>
<evidence type="ECO:0000313" key="3">
    <source>
        <dbReference type="EMBL" id="RNA61061.1"/>
    </source>
</evidence>
<evidence type="ECO:0000313" key="4">
    <source>
        <dbReference type="Proteomes" id="UP000278775"/>
    </source>
</evidence>
<sequence length="264" mass="28934">MEKILFNQMFRCIIFGLIILFGSPIKAQCSLAPVPFNGTSTINGIQITGTASGDVNVPSYGIYLGENRGSWSFTLTFNHPVNDLEFYYTPNILPTFSTNAHFNTNGGAVSITETYGNNSNWIINDNKITKPYGINGGRGDFKITSPNDFTTITVNGDAFPSNLQGHYAAMVLCSSNVLAVNDINSEVKNNIISIYPNPVKNIMTISSKENLKSYKILDESGRHILSSSLKGNKQNVDLSSIKSGHYVVSVETEKQTINTKLIKE</sequence>
<accession>A0A3M7TC89</accession>
<evidence type="ECO:0000259" key="2">
    <source>
        <dbReference type="Pfam" id="PF18962"/>
    </source>
</evidence>
<name>A0A3M7TC89_9FLAO</name>
<dbReference type="AlphaFoldDB" id="A0A3M7TC89"/>
<dbReference type="Pfam" id="PF18962">
    <property type="entry name" value="Por_Secre_tail"/>
    <property type="match status" value="1"/>
</dbReference>
<dbReference type="OrthoDB" id="8781670at2"/>
<protein>
    <submittedName>
        <fullName evidence="3">T9SS C-terminal target domain-containing protein</fullName>
    </submittedName>
</protein>
<dbReference type="InterPro" id="IPR026444">
    <property type="entry name" value="Secre_tail"/>
</dbReference>
<evidence type="ECO:0000256" key="1">
    <source>
        <dbReference type="ARBA" id="ARBA00022729"/>
    </source>
</evidence>
<dbReference type="NCBIfam" id="TIGR04183">
    <property type="entry name" value="Por_Secre_tail"/>
    <property type="match status" value="1"/>
</dbReference>
<dbReference type="Proteomes" id="UP000278775">
    <property type="component" value="Unassembled WGS sequence"/>
</dbReference>
<reference evidence="3 4" key="1">
    <citation type="submission" date="2018-08" db="EMBL/GenBank/DDBJ databases">
        <title>Chryseobacterium nematophagum: a novel matrix digesting pathogen of nematodes.</title>
        <authorList>
            <person name="Page A."/>
            <person name="Roberts M."/>
            <person name="Felix M.-A."/>
            <person name="Weir W."/>
        </authorList>
    </citation>
    <scope>NUCLEOTIDE SEQUENCE [LARGE SCALE GENOMIC DNA]</scope>
    <source>
        <strain evidence="3 4">JUb129</strain>
    </source>
</reference>
<gene>
    <name evidence="3" type="ORF">D1631_03495</name>
</gene>
<organism evidence="3 4">
    <name type="scientific">Chryseobacterium nematophagum</name>
    <dbReference type="NCBI Taxonomy" id="2305228"/>
    <lineage>
        <taxon>Bacteria</taxon>
        <taxon>Pseudomonadati</taxon>
        <taxon>Bacteroidota</taxon>
        <taxon>Flavobacteriia</taxon>
        <taxon>Flavobacteriales</taxon>
        <taxon>Weeksellaceae</taxon>
        <taxon>Chryseobacterium group</taxon>
        <taxon>Chryseobacterium</taxon>
    </lineage>
</organism>
<proteinExistence type="predicted"/>
<feature type="domain" description="Secretion system C-terminal sorting" evidence="2">
    <location>
        <begin position="194"/>
        <end position="262"/>
    </location>
</feature>
<dbReference type="EMBL" id="QWIU01000002">
    <property type="protein sequence ID" value="RNA61061.1"/>
    <property type="molecule type" value="Genomic_DNA"/>
</dbReference>
<dbReference type="RefSeq" id="WP_122635238.1">
    <property type="nucleotide sequence ID" value="NZ_QWIU01000002.1"/>
</dbReference>
<comment type="caution">
    <text evidence="3">The sequence shown here is derived from an EMBL/GenBank/DDBJ whole genome shotgun (WGS) entry which is preliminary data.</text>
</comment>